<dbReference type="OrthoDB" id="1161695at2"/>
<dbReference type="AlphaFoldDB" id="A0A2T0S2Y7"/>
<dbReference type="Proteomes" id="UP000238375">
    <property type="component" value="Unassembled WGS sequence"/>
</dbReference>
<gene>
    <name evidence="2" type="ORF">CLV58_1312</name>
</gene>
<comment type="caution">
    <text evidence="2">The sequence shown here is derived from an EMBL/GenBank/DDBJ whole genome shotgun (WGS) entry which is preliminary data.</text>
</comment>
<protein>
    <recommendedName>
        <fullName evidence="4">Outer membrane protein with beta-barrel domain</fullName>
    </recommendedName>
</protein>
<feature type="signal peptide" evidence="1">
    <location>
        <begin position="1"/>
        <end position="23"/>
    </location>
</feature>
<reference evidence="2 3" key="1">
    <citation type="submission" date="2018-03" db="EMBL/GenBank/DDBJ databases">
        <title>Genomic Encyclopedia of Archaeal and Bacterial Type Strains, Phase II (KMG-II): from individual species to whole genera.</title>
        <authorList>
            <person name="Goeker M."/>
        </authorList>
    </citation>
    <scope>NUCLEOTIDE SEQUENCE [LARGE SCALE GENOMIC DNA]</scope>
    <source>
        <strain evidence="2 3">DSM 28354</strain>
    </source>
</reference>
<sequence length="210" mass="22015">MNKLVSITLLSILSVTSITLTHAQEHKAFKVNLSLGYAQPTGPGLSAGLLIGLEPKYALSPRLDLGLRLESALLVRGVTWDNNSGNSNTATGTVSSIGSAVLTVTYLFNPLGESNTRPFLGIGAGLFAMSSAGLIVIDQNQTKAELPVTSYNTPGGMLRGGIKVGHFVASVEYNAIPTHVYSLTNTSLEFTSKSSYVGVRLGFDIGGGRK</sequence>
<keyword evidence="1" id="KW-0732">Signal</keyword>
<feature type="chain" id="PRO_5015653087" description="Outer membrane protein with beta-barrel domain" evidence="1">
    <location>
        <begin position="24"/>
        <end position="210"/>
    </location>
</feature>
<name>A0A2T0S2Y7_9BACT</name>
<dbReference type="RefSeq" id="WP_106140401.1">
    <property type="nucleotide sequence ID" value="NZ_PVTE01000031.1"/>
</dbReference>
<evidence type="ECO:0008006" key="4">
    <source>
        <dbReference type="Google" id="ProtNLM"/>
    </source>
</evidence>
<dbReference type="EMBL" id="PVTE01000031">
    <property type="protein sequence ID" value="PRY27784.1"/>
    <property type="molecule type" value="Genomic_DNA"/>
</dbReference>
<evidence type="ECO:0000256" key="1">
    <source>
        <dbReference type="SAM" id="SignalP"/>
    </source>
</evidence>
<evidence type="ECO:0000313" key="2">
    <source>
        <dbReference type="EMBL" id="PRY27784.1"/>
    </source>
</evidence>
<organism evidence="2 3">
    <name type="scientific">Spirosoma oryzae</name>
    <dbReference type="NCBI Taxonomy" id="1469603"/>
    <lineage>
        <taxon>Bacteria</taxon>
        <taxon>Pseudomonadati</taxon>
        <taxon>Bacteroidota</taxon>
        <taxon>Cytophagia</taxon>
        <taxon>Cytophagales</taxon>
        <taxon>Cytophagaceae</taxon>
        <taxon>Spirosoma</taxon>
    </lineage>
</organism>
<accession>A0A2T0S2Y7</accession>
<keyword evidence="3" id="KW-1185">Reference proteome</keyword>
<proteinExistence type="predicted"/>
<evidence type="ECO:0000313" key="3">
    <source>
        <dbReference type="Proteomes" id="UP000238375"/>
    </source>
</evidence>